<dbReference type="InterPro" id="IPR015813">
    <property type="entry name" value="Pyrv/PenolPyrv_kinase-like_dom"/>
</dbReference>
<dbReference type="AlphaFoldDB" id="A0A383F481"/>
<name>A0A383F481_9ZZZZ</name>
<feature type="non-terminal residue" evidence="1">
    <location>
        <position position="1"/>
    </location>
</feature>
<organism evidence="1">
    <name type="scientific">marine metagenome</name>
    <dbReference type="NCBI Taxonomy" id="408172"/>
    <lineage>
        <taxon>unclassified sequences</taxon>
        <taxon>metagenomes</taxon>
        <taxon>ecological metagenomes</taxon>
    </lineage>
</organism>
<proteinExistence type="predicted"/>
<dbReference type="SUPFAM" id="SSF51621">
    <property type="entry name" value="Phosphoenolpyruvate/pyruvate domain"/>
    <property type="match status" value="1"/>
</dbReference>
<gene>
    <name evidence="1" type="ORF">METZ01_LOCUS516042</name>
</gene>
<dbReference type="InterPro" id="IPR040442">
    <property type="entry name" value="Pyrv_kinase-like_dom_sf"/>
</dbReference>
<sequence>SEEIVATPGLSVVIPGPGDLRRAYNGDSESVEAAIQRVLAACKDFQVPCGITAGIDDVVERLEQGFKMIIASDLATIETGREFLRSF</sequence>
<protein>
    <recommendedName>
        <fullName evidence="2">HpcH/HpaI aldolase/citrate lyase domain-containing protein</fullName>
    </recommendedName>
</protein>
<reference evidence="1" key="1">
    <citation type="submission" date="2018-05" db="EMBL/GenBank/DDBJ databases">
        <authorList>
            <person name="Lanie J.A."/>
            <person name="Ng W.-L."/>
            <person name="Kazmierczak K.M."/>
            <person name="Andrzejewski T.M."/>
            <person name="Davidsen T.M."/>
            <person name="Wayne K.J."/>
            <person name="Tettelin H."/>
            <person name="Glass J.I."/>
            <person name="Rusch D."/>
            <person name="Podicherti R."/>
            <person name="Tsui H.-C.T."/>
            <person name="Winkler M.E."/>
        </authorList>
    </citation>
    <scope>NUCLEOTIDE SEQUENCE</scope>
</reference>
<dbReference type="EMBL" id="UINC01230882">
    <property type="protein sequence ID" value="SVE63188.1"/>
    <property type="molecule type" value="Genomic_DNA"/>
</dbReference>
<evidence type="ECO:0008006" key="2">
    <source>
        <dbReference type="Google" id="ProtNLM"/>
    </source>
</evidence>
<dbReference type="Gene3D" id="3.20.20.60">
    <property type="entry name" value="Phosphoenolpyruvate-binding domains"/>
    <property type="match status" value="1"/>
</dbReference>
<evidence type="ECO:0000313" key="1">
    <source>
        <dbReference type="EMBL" id="SVE63188.1"/>
    </source>
</evidence>
<dbReference type="GO" id="GO:0003824">
    <property type="term" value="F:catalytic activity"/>
    <property type="evidence" value="ECO:0007669"/>
    <property type="project" value="InterPro"/>
</dbReference>
<accession>A0A383F481</accession>